<dbReference type="EMBL" id="JAQQFN010000005">
    <property type="protein sequence ID" value="MFL9882995.1"/>
    <property type="molecule type" value="Genomic_DNA"/>
</dbReference>
<name>A0ABW8ZK47_9BURK</name>
<evidence type="ECO:0000313" key="2">
    <source>
        <dbReference type="Proteomes" id="UP001629249"/>
    </source>
</evidence>
<evidence type="ECO:0000313" key="1">
    <source>
        <dbReference type="EMBL" id="MFL9882995.1"/>
    </source>
</evidence>
<sequence>MKMLLVAYLADALVRCVSWAKDFMTACCSVRLFPANARAVRFCAGLAHTWHRSCFIGADRFIPAGFYVHPQRSRGGRAGMGQLDWAAAESAEFVNQEIGYE</sequence>
<comment type="caution">
    <text evidence="1">The sequence shown here is derived from an EMBL/GenBank/DDBJ whole genome shotgun (WGS) entry which is preliminary data.</text>
</comment>
<organism evidence="1 2">
    <name type="scientific">Paraburkholderia agricolaris</name>
    <dbReference type="NCBI Taxonomy" id="2152888"/>
    <lineage>
        <taxon>Bacteria</taxon>
        <taxon>Pseudomonadati</taxon>
        <taxon>Pseudomonadota</taxon>
        <taxon>Betaproteobacteria</taxon>
        <taxon>Burkholderiales</taxon>
        <taxon>Burkholderiaceae</taxon>
        <taxon>Paraburkholderia</taxon>
    </lineage>
</organism>
<keyword evidence="2" id="KW-1185">Reference proteome</keyword>
<dbReference type="RefSeq" id="WP_408270441.1">
    <property type="nucleotide sequence ID" value="NZ_JAQQFH010000002.1"/>
</dbReference>
<reference evidence="1 2" key="1">
    <citation type="journal article" date="2024" name="Chem. Sci.">
        <title>Discovery of megapolipeptins by genome mining of a Burkholderiales bacteria collection.</title>
        <authorList>
            <person name="Paulo B.S."/>
            <person name="Recchia M.J.J."/>
            <person name="Lee S."/>
            <person name="Fergusson C.H."/>
            <person name="Romanowski S.B."/>
            <person name="Hernandez A."/>
            <person name="Krull N."/>
            <person name="Liu D.Y."/>
            <person name="Cavanagh H."/>
            <person name="Bos A."/>
            <person name="Gray C.A."/>
            <person name="Murphy B.T."/>
            <person name="Linington R.G."/>
            <person name="Eustaquio A.S."/>
        </authorList>
    </citation>
    <scope>NUCLEOTIDE SEQUENCE [LARGE SCALE GENOMIC DNA]</scope>
    <source>
        <strain evidence="1 2">RL16-012-BIC-B</strain>
    </source>
</reference>
<evidence type="ECO:0008006" key="3">
    <source>
        <dbReference type="Google" id="ProtNLM"/>
    </source>
</evidence>
<gene>
    <name evidence="1" type="ORF">PQR66_08160</name>
</gene>
<accession>A0ABW8ZK47</accession>
<protein>
    <recommendedName>
        <fullName evidence="3">Secreted protein</fullName>
    </recommendedName>
</protein>
<proteinExistence type="predicted"/>
<dbReference type="Proteomes" id="UP001629249">
    <property type="component" value="Unassembled WGS sequence"/>
</dbReference>